<sequence length="213" mass="22941">MEPRVMHGERRQRGAALFMALIMLVAMSIAAVSLVRSVDTTVTIAGNLAFQQAALQASDFGVEAAAHDLDTKPRESQWKVGGTCRLTSAEPTVSNYFPTMFATASTMGSPTIGGRSYTIPGVPTLDWDKVACIEDSRIPDGYRVQYVIDRLCTGTLPIANRAESCVSDNPEEGGSRRAGSPRITGASSIRYRLTVRVTGPNNAQSFVQVVLRD</sequence>
<dbReference type="AlphaFoldDB" id="C4KA43"/>
<dbReference type="EMBL" id="CP001281">
    <property type="protein sequence ID" value="ACR01269.1"/>
    <property type="molecule type" value="Genomic_DNA"/>
</dbReference>
<dbReference type="STRING" id="85643.Tmz1t_2667"/>
<reference evidence="2" key="1">
    <citation type="submission" date="2009-05" db="EMBL/GenBank/DDBJ databases">
        <title>Complete sequence of chromosome of Thauera sp. MZ1T.</title>
        <authorList>
            <consortium name="US DOE Joint Genome Institute"/>
            <person name="Lucas S."/>
            <person name="Copeland A."/>
            <person name="Lapidus A."/>
            <person name="Glavina del Rio T."/>
            <person name="Dalin E."/>
            <person name="Tice H."/>
            <person name="Bruce D."/>
            <person name="Goodwin L."/>
            <person name="Pitluck S."/>
            <person name="Sims D."/>
            <person name="Brettin T."/>
            <person name="Detter J.C."/>
            <person name="Han C."/>
            <person name="Larimer F."/>
            <person name="Land M."/>
            <person name="Hauser L."/>
            <person name="Kyrpides N."/>
            <person name="Mikhailova N."/>
            <person name="Sayler G.S."/>
        </authorList>
    </citation>
    <scope>NUCLEOTIDE SEQUENCE [LARGE SCALE GENOMIC DNA]</scope>
    <source>
        <strain evidence="2">MZ1T</strain>
    </source>
</reference>
<dbReference type="Proteomes" id="UP000002186">
    <property type="component" value="Chromosome"/>
</dbReference>
<keyword evidence="2" id="KW-1185">Reference proteome</keyword>
<dbReference type="KEGG" id="tmz:Tmz1t_2667"/>
<accession>C4KA43</accession>
<evidence type="ECO:0000313" key="1">
    <source>
        <dbReference type="EMBL" id="ACR01269.1"/>
    </source>
</evidence>
<protein>
    <submittedName>
        <fullName evidence="1">Type IV pilus assembly protein PilX</fullName>
    </submittedName>
</protein>
<gene>
    <name evidence="1" type="ordered locus">Tmz1t_2667</name>
</gene>
<proteinExistence type="predicted"/>
<dbReference type="HOGENOM" id="CLU_105026_0_0_4"/>
<dbReference type="eggNOG" id="COG4726">
    <property type="taxonomic scope" value="Bacteria"/>
</dbReference>
<reference evidence="1 2" key="2">
    <citation type="journal article" date="2012" name="Stand. Genomic Sci.">
        <title>Complete genome sequence of Thauera aminoaromatica strain MZ1T.</title>
        <authorList>
            <person name="Jiang K."/>
            <person name="Sanseverino J."/>
            <person name="Chauhan A."/>
            <person name="Lucas S."/>
            <person name="Copeland A."/>
            <person name="Lapidus A."/>
            <person name="Del Rio T.G."/>
            <person name="Dalin E."/>
            <person name="Tice H."/>
            <person name="Bruce D."/>
            <person name="Goodwin L."/>
            <person name="Pitluck S."/>
            <person name="Sims D."/>
            <person name="Brettin T."/>
            <person name="Detter J.C."/>
            <person name="Han C."/>
            <person name="Chang Y.J."/>
            <person name="Larimer F."/>
            <person name="Land M."/>
            <person name="Hauser L."/>
            <person name="Kyrpides N.C."/>
            <person name="Mikhailova N."/>
            <person name="Moser S."/>
            <person name="Jegier P."/>
            <person name="Close D."/>
            <person name="Debruyn J.M."/>
            <person name="Wang Y."/>
            <person name="Layton A.C."/>
            <person name="Allen M.S."/>
            <person name="Sayler G.S."/>
        </authorList>
    </citation>
    <scope>NUCLEOTIDE SEQUENCE [LARGE SCALE GENOMIC DNA]</scope>
    <source>
        <strain evidence="1 2">MZ1T</strain>
    </source>
</reference>
<evidence type="ECO:0000313" key="2">
    <source>
        <dbReference type="Proteomes" id="UP000002186"/>
    </source>
</evidence>
<name>C4KA43_THASP</name>
<organism evidence="1 2">
    <name type="scientific">Thauera aminoaromatica</name>
    <dbReference type="NCBI Taxonomy" id="164330"/>
    <lineage>
        <taxon>Bacteria</taxon>
        <taxon>Pseudomonadati</taxon>
        <taxon>Pseudomonadota</taxon>
        <taxon>Betaproteobacteria</taxon>
        <taxon>Rhodocyclales</taxon>
        <taxon>Zoogloeaceae</taxon>
        <taxon>Thauera</taxon>
    </lineage>
</organism>